<organism evidence="2 3">
    <name type="scientific">Xanthomonas oryzae pv. oryzae (strain KACC10331 / KXO85)</name>
    <dbReference type="NCBI Taxonomy" id="291331"/>
    <lineage>
        <taxon>Bacteria</taxon>
        <taxon>Pseudomonadati</taxon>
        <taxon>Pseudomonadota</taxon>
        <taxon>Gammaproteobacteria</taxon>
        <taxon>Lysobacterales</taxon>
        <taxon>Lysobacteraceae</taxon>
        <taxon>Xanthomonas</taxon>
    </lineage>
</organism>
<dbReference type="STRING" id="291331.XOO4807"/>
<dbReference type="Pfam" id="PF01722">
    <property type="entry name" value="BolA"/>
    <property type="match status" value="1"/>
</dbReference>
<proteinExistence type="inferred from homology"/>
<evidence type="ECO:0000313" key="3">
    <source>
        <dbReference type="Proteomes" id="UP000006735"/>
    </source>
</evidence>
<dbReference type="Proteomes" id="UP000006735">
    <property type="component" value="Chromosome"/>
</dbReference>
<dbReference type="KEGG" id="xoo:XOO4807"/>
<dbReference type="Gene3D" id="3.30.300.90">
    <property type="entry name" value="BolA-like"/>
    <property type="match status" value="1"/>
</dbReference>
<dbReference type="PANTHER" id="PTHR46230:SF7">
    <property type="entry name" value="BOLA-LIKE PROTEIN 1"/>
    <property type="match status" value="1"/>
</dbReference>
<dbReference type="AlphaFoldDB" id="Q05HZ1"/>
<evidence type="ECO:0000256" key="1">
    <source>
        <dbReference type="RuleBase" id="RU003860"/>
    </source>
</evidence>
<evidence type="ECO:0000313" key="2">
    <source>
        <dbReference type="EMBL" id="ABJ89942.1"/>
    </source>
</evidence>
<accession>Q05HZ1</accession>
<dbReference type="PANTHER" id="PTHR46230">
    <property type="match status" value="1"/>
</dbReference>
<dbReference type="InterPro" id="IPR036065">
    <property type="entry name" value="BolA-like_sf"/>
</dbReference>
<sequence>MNRVEQIRAALQAALAPTELDVVDDSARHAGHAGARDGRGHFNVRVVSAAFVGKPLLARHRAVYAAVGEMMQTDIHALSIKAFAPGEAGGGAWVGAGGAPARSPAVVIALLGAAGCPA</sequence>
<dbReference type="InterPro" id="IPR002634">
    <property type="entry name" value="BolA"/>
</dbReference>
<comment type="similarity">
    <text evidence="1">Belongs to the BolA/IbaG family.</text>
</comment>
<protein>
    <recommendedName>
        <fullName evidence="4">BolA family transcriptional regulator</fullName>
    </recommendedName>
</protein>
<dbReference type="GO" id="GO:0016226">
    <property type="term" value="P:iron-sulfur cluster assembly"/>
    <property type="evidence" value="ECO:0007669"/>
    <property type="project" value="TreeGrafter"/>
</dbReference>
<gene>
    <name evidence="2" type="primary">BolA</name>
    <name evidence="2" type="ordered locus">XOO4807</name>
</gene>
<dbReference type="EMBL" id="AE013598">
    <property type="protein sequence ID" value="ABJ89942.1"/>
    <property type="molecule type" value="Genomic_DNA"/>
</dbReference>
<name>Q05HZ1_XANOR</name>
<dbReference type="SUPFAM" id="SSF82657">
    <property type="entry name" value="BolA-like"/>
    <property type="match status" value="1"/>
</dbReference>
<reference evidence="2 3" key="1">
    <citation type="journal article" date="2005" name="Nucleic Acids Res.">
        <title>The genome sequence of Xanthomonas oryzae pathovar oryzae KACC10331, the bacterial blight pathogen of rice.</title>
        <authorList>
            <person name="Lee B.M."/>
            <person name="Park Y.J."/>
            <person name="Park D.S."/>
            <person name="Kang H.W."/>
            <person name="Kim J.G."/>
            <person name="Song E.S."/>
            <person name="Park I.C."/>
            <person name="Yoon U.H."/>
            <person name="Hahn J.H."/>
            <person name="Koo B.S."/>
            <person name="Lee G.B."/>
            <person name="Kim H."/>
            <person name="Park H.S."/>
            <person name="Yoon K.O."/>
            <person name="Kim J.H."/>
            <person name="Jung C.H."/>
            <person name="Koh N.H."/>
            <person name="Seo J.S."/>
            <person name="Go S.J."/>
        </authorList>
    </citation>
    <scope>NUCLEOTIDE SEQUENCE [LARGE SCALE GENOMIC DNA]</scope>
    <source>
        <strain evidence="3">KACC10331 / KXO85</strain>
    </source>
</reference>
<evidence type="ECO:0008006" key="4">
    <source>
        <dbReference type="Google" id="ProtNLM"/>
    </source>
</evidence>
<keyword evidence="3" id="KW-1185">Reference proteome</keyword>
<dbReference type="HOGENOM" id="CLU_109462_2_1_6"/>